<dbReference type="Gene3D" id="3.30.2310.20">
    <property type="entry name" value="RelE-like"/>
    <property type="match status" value="1"/>
</dbReference>
<keyword evidence="1" id="KW-1277">Toxin-antitoxin system</keyword>
<keyword evidence="3" id="KW-1185">Reference proteome</keyword>
<dbReference type="InterPro" id="IPR007712">
    <property type="entry name" value="RelE/ParE_toxin"/>
</dbReference>
<dbReference type="EMBL" id="JBCGDO010000012">
    <property type="protein sequence ID" value="MEM0542965.1"/>
    <property type="molecule type" value="Genomic_DNA"/>
</dbReference>
<dbReference type="Proteomes" id="UP001460072">
    <property type="component" value="Unassembled WGS sequence"/>
</dbReference>
<gene>
    <name evidence="2" type="ORF">WFZ85_10065</name>
</gene>
<dbReference type="RefSeq" id="WP_342696167.1">
    <property type="nucleotide sequence ID" value="NZ_JBCGDO010000012.1"/>
</dbReference>
<evidence type="ECO:0000313" key="2">
    <source>
        <dbReference type="EMBL" id="MEM0542965.1"/>
    </source>
</evidence>
<dbReference type="InterPro" id="IPR035093">
    <property type="entry name" value="RelE/ParE_toxin_dom_sf"/>
</dbReference>
<accession>A0ABU9N5R9</accession>
<sequence>MKNGYKILWTDHALKELENTITYLEENWTAKELQNLALKIEETLLLISQNPDLFQVSDIKKDIRRVVILTYNTLYYRVKNNQVEIISFFSNRQNPKKRKLK</sequence>
<proteinExistence type="predicted"/>
<comment type="caution">
    <text evidence="2">The sequence shown here is derived from an EMBL/GenBank/DDBJ whole genome shotgun (WGS) entry which is preliminary data.</text>
</comment>
<reference evidence="2 3" key="1">
    <citation type="submission" date="2024-03" db="EMBL/GenBank/DDBJ databases">
        <title>Two novel species of the genus Flavobacterium exhibiting potentially degradation of complex polysaccharides.</title>
        <authorList>
            <person name="Lian X."/>
        </authorList>
    </citation>
    <scope>NUCLEOTIDE SEQUENCE [LARGE SCALE GENOMIC DNA]</scope>
    <source>
        <strain evidence="3">j3</strain>
    </source>
</reference>
<evidence type="ECO:0000256" key="1">
    <source>
        <dbReference type="ARBA" id="ARBA00022649"/>
    </source>
</evidence>
<dbReference type="Pfam" id="PF05016">
    <property type="entry name" value="ParE_toxin"/>
    <property type="match status" value="1"/>
</dbReference>
<evidence type="ECO:0000313" key="3">
    <source>
        <dbReference type="Proteomes" id="UP001460072"/>
    </source>
</evidence>
<organism evidence="2 3">
    <name type="scientific">Flavobacterium aureirubrum</name>
    <dbReference type="NCBI Taxonomy" id="3133147"/>
    <lineage>
        <taxon>Bacteria</taxon>
        <taxon>Pseudomonadati</taxon>
        <taxon>Bacteroidota</taxon>
        <taxon>Flavobacteriia</taxon>
        <taxon>Flavobacteriales</taxon>
        <taxon>Flavobacteriaceae</taxon>
        <taxon>Flavobacterium</taxon>
    </lineage>
</organism>
<protein>
    <submittedName>
        <fullName evidence="2">Type II toxin-antitoxin system RelE/ParE family toxin</fullName>
    </submittedName>
</protein>
<name>A0ABU9N5R9_9FLAO</name>